<keyword evidence="9" id="KW-0408">Iron</keyword>
<gene>
    <name evidence="15" type="primary">NTH1</name>
    <name evidence="17" type="ORF">NCGR_LOCUS53831</name>
</gene>
<keyword evidence="11 15" id="KW-0234">DNA repair</keyword>
<dbReference type="InterPro" id="IPR003265">
    <property type="entry name" value="HhH-GPD_domain"/>
</dbReference>
<dbReference type="Proteomes" id="UP000604825">
    <property type="component" value="Unassembled WGS sequence"/>
</dbReference>
<dbReference type="GO" id="GO:0051539">
    <property type="term" value="F:4 iron, 4 sulfur cluster binding"/>
    <property type="evidence" value="ECO:0007669"/>
    <property type="project" value="UniProtKB-KW"/>
</dbReference>
<dbReference type="EC" id="3.2.2.-" evidence="15"/>
<evidence type="ECO:0000256" key="8">
    <source>
        <dbReference type="ARBA" id="ARBA00022946"/>
    </source>
</evidence>
<evidence type="ECO:0000256" key="14">
    <source>
        <dbReference type="ARBA" id="ARBA00053205"/>
    </source>
</evidence>
<evidence type="ECO:0000256" key="9">
    <source>
        <dbReference type="ARBA" id="ARBA00023004"/>
    </source>
</evidence>
<comment type="caution">
    <text evidence="15">Lacks conserved residue(s) required for the propagation of feature annotation.</text>
</comment>
<keyword evidence="8" id="KW-0809">Transit peptide</keyword>
<comment type="similarity">
    <text evidence="3 15">Belongs to the Nth/MutY family.</text>
</comment>
<evidence type="ECO:0000256" key="11">
    <source>
        <dbReference type="ARBA" id="ARBA00023204"/>
    </source>
</evidence>
<comment type="function">
    <text evidence="14 15">Bifunctional DNA N-glycosylase with associated apurinic/apyrimidinic (AP) lyase function that catalyzes the first step in base excision repair (BER), the primary repair pathway for the repair of oxidative DNA damage. The DNA N-glycosylase activity releases the damaged DNA base from DNA by cleaving the N-glycosidic bond, leaving an AP site. The AP lyase activity cleaves the phosphodiester bond 3' to the AP site by a beta-elimination. Primarily recognizes and repairs oxidative base damage of pyrimidines.</text>
</comment>
<comment type="caution">
    <text evidence="17">The sequence shown here is derived from an EMBL/GenBank/DDBJ whole genome shotgun (WGS) entry which is preliminary data.</text>
</comment>
<dbReference type="HAMAP" id="MF_03183">
    <property type="entry name" value="Endonuclease_III_Nth"/>
    <property type="match status" value="1"/>
</dbReference>
<feature type="domain" description="HhH-GPD" evidence="16">
    <location>
        <begin position="173"/>
        <end position="329"/>
    </location>
</feature>
<evidence type="ECO:0000256" key="10">
    <source>
        <dbReference type="ARBA" id="ARBA00023014"/>
    </source>
</evidence>
<comment type="subcellular location">
    <subcellularLocation>
        <location evidence="2">Plastid</location>
        <location evidence="2">Chloroplast stroma</location>
        <location evidence="2">Chloroplast nucleoid</location>
    </subcellularLocation>
</comment>
<dbReference type="SMART" id="SM00478">
    <property type="entry name" value="ENDO3c"/>
    <property type="match status" value="1"/>
</dbReference>
<protein>
    <recommendedName>
        <fullName evidence="15">Endonuclease III homolog</fullName>
        <ecNumber evidence="15">3.2.2.-</ecNumber>
        <ecNumber evidence="15">4.2.99.18</ecNumber>
    </recommendedName>
    <alternativeName>
        <fullName evidence="15">Bifunctional DNA N-glycosylase/DNA-(apurinic or apyrimidinic site) lyase</fullName>
        <shortName evidence="15">DNA glycosylase/AP lyase</shortName>
    </alternativeName>
</protein>
<dbReference type="InterPro" id="IPR023170">
    <property type="entry name" value="HhH_base_excis_C"/>
</dbReference>
<dbReference type="Pfam" id="PF00633">
    <property type="entry name" value="HHH"/>
    <property type="match status" value="1"/>
</dbReference>
<dbReference type="EC" id="4.2.99.18" evidence="15"/>
<keyword evidence="5" id="KW-0479">Metal-binding</keyword>
<reference evidence="17" key="1">
    <citation type="submission" date="2020-10" db="EMBL/GenBank/DDBJ databases">
        <authorList>
            <person name="Han B."/>
            <person name="Lu T."/>
            <person name="Zhao Q."/>
            <person name="Huang X."/>
            <person name="Zhao Y."/>
        </authorList>
    </citation>
    <scope>NUCLEOTIDE SEQUENCE</scope>
</reference>
<dbReference type="CDD" id="cd00056">
    <property type="entry name" value="ENDO3c"/>
    <property type="match status" value="1"/>
</dbReference>
<dbReference type="InterPro" id="IPR000445">
    <property type="entry name" value="HhH_motif"/>
</dbReference>
<evidence type="ECO:0000256" key="3">
    <source>
        <dbReference type="ARBA" id="ARBA00008343"/>
    </source>
</evidence>
<dbReference type="SMART" id="SM00525">
    <property type="entry name" value="FES"/>
    <property type="match status" value="1"/>
</dbReference>
<evidence type="ECO:0000256" key="6">
    <source>
        <dbReference type="ARBA" id="ARBA00022763"/>
    </source>
</evidence>
<dbReference type="FunFam" id="1.10.1670.10:FF:000003">
    <property type="entry name" value="Endonuclease III homolog"/>
    <property type="match status" value="1"/>
</dbReference>
<dbReference type="FunFam" id="1.10.340.30:FF:000005">
    <property type="entry name" value="Endonuclease III-like protein 1"/>
    <property type="match status" value="1"/>
</dbReference>
<keyword evidence="4" id="KW-0004">4Fe-4S</keyword>
<evidence type="ECO:0000256" key="5">
    <source>
        <dbReference type="ARBA" id="ARBA00022723"/>
    </source>
</evidence>
<keyword evidence="7 15" id="KW-0378">Hydrolase</keyword>
<dbReference type="InterPro" id="IPR004035">
    <property type="entry name" value="Endouclease-III_FeS-bd_BS"/>
</dbReference>
<evidence type="ECO:0000256" key="4">
    <source>
        <dbReference type="ARBA" id="ARBA00022485"/>
    </source>
</evidence>
<keyword evidence="10" id="KW-0411">Iron-sulfur</keyword>
<evidence type="ECO:0000256" key="15">
    <source>
        <dbReference type="HAMAP-Rule" id="MF_03183"/>
    </source>
</evidence>
<dbReference type="InterPro" id="IPR030841">
    <property type="entry name" value="NTH1"/>
</dbReference>
<keyword evidence="12 15" id="KW-0456">Lyase</keyword>
<dbReference type="PANTHER" id="PTHR43286:SF1">
    <property type="entry name" value="ENDONUCLEASE III-LIKE PROTEIN 1"/>
    <property type="match status" value="1"/>
</dbReference>
<evidence type="ECO:0000256" key="12">
    <source>
        <dbReference type="ARBA" id="ARBA00023239"/>
    </source>
</evidence>
<evidence type="ECO:0000256" key="2">
    <source>
        <dbReference type="ARBA" id="ARBA00004595"/>
    </source>
</evidence>
<dbReference type="SUPFAM" id="SSF48150">
    <property type="entry name" value="DNA-glycosylase"/>
    <property type="match status" value="1"/>
</dbReference>
<dbReference type="InterPro" id="IPR011257">
    <property type="entry name" value="DNA_glycosylase"/>
</dbReference>
<evidence type="ECO:0000256" key="1">
    <source>
        <dbReference type="ARBA" id="ARBA00001966"/>
    </source>
</evidence>
<comment type="cofactor">
    <cofactor evidence="1">
        <name>[4Fe-4S] cluster</name>
        <dbReference type="ChEBI" id="CHEBI:49883"/>
    </cofactor>
</comment>
<dbReference type="Gene3D" id="1.10.340.30">
    <property type="entry name" value="Hypothetical protein, domain 2"/>
    <property type="match status" value="1"/>
</dbReference>
<evidence type="ECO:0000256" key="13">
    <source>
        <dbReference type="ARBA" id="ARBA00023295"/>
    </source>
</evidence>
<sequence length="367" mass="40689">MHLALLVSRIRLSPATMPSTRSASASRLLVRADLNPVVREVKRESSVSFDIPKPKASASFKRKRVKRELEVNGEHHKKQFGVVPDIEDFRYEKAKTLTSSSKATASLVKVEKKVRVSSVIKVGAPDNWEAVLGGIKSMRLSGEAPVDTKGCEKAGSLLPPKERRFAVLISTMMSSQTKDEVTHAAVERLSENGLLDPDAIVRTDETTLANLIKPVGFYQRKAQFIKEASKICLERFGGDIPDSLNELLALRGVGPKMAHLVMSIAWKNTQGICVDTHVHRISNRLGWVFREGTKQKTTTPEQTRISLEKWLPKDEWEPINPLLVGFGQTICTPLRPKCDKCGINSLCPSAFKESSSSNPKQKKTRSP</sequence>
<dbReference type="GO" id="GO:0000703">
    <property type="term" value="F:oxidized pyrimidine nucleobase lesion DNA N-glycosylase activity"/>
    <property type="evidence" value="ECO:0007669"/>
    <property type="project" value="UniProtKB-UniRule"/>
</dbReference>
<organism evidence="17 18">
    <name type="scientific">Miscanthus lutarioriparius</name>
    <dbReference type="NCBI Taxonomy" id="422564"/>
    <lineage>
        <taxon>Eukaryota</taxon>
        <taxon>Viridiplantae</taxon>
        <taxon>Streptophyta</taxon>
        <taxon>Embryophyta</taxon>
        <taxon>Tracheophyta</taxon>
        <taxon>Spermatophyta</taxon>
        <taxon>Magnoliopsida</taxon>
        <taxon>Liliopsida</taxon>
        <taxon>Poales</taxon>
        <taxon>Poaceae</taxon>
        <taxon>PACMAD clade</taxon>
        <taxon>Panicoideae</taxon>
        <taxon>Andropogonodae</taxon>
        <taxon>Andropogoneae</taxon>
        <taxon>Saccharinae</taxon>
        <taxon>Miscanthus</taxon>
    </lineage>
</organism>
<dbReference type="GO" id="GO:0042644">
    <property type="term" value="C:chloroplast nucleoid"/>
    <property type="evidence" value="ECO:0007669"/>
    <property type="project" value="UniProtKB-SubCell"/>
</dbReference>
<dbReference type="GO" id="GO:0046872">
    <property type="term" value="F:metal ion binding"/>
    <property type="evidence" value="ECO:0007669"/>
    <property type="project" value="UniProtKB-KW"/>
</dbReference>
<comment type="catalytic activity">
    <reaction evidence="15">
        <text>2'-deoxyribonucleotide-(2'-deoxyribose 5'-phosphate)-2'-deoxyribonucleotide-DNA = a 3'-end 2'-deoxyribonucleotide-(2,3-dehydro-2,3-deoxyribose 5'-phosphate)-DNA + a 5'-end 5'-phospho-2'-deoxyribonucleoside-DNA + H(+)</text>
        <dbReference type="Rhea" id="RHEA:66592"/>
        <dbReference type="Rhea" id="RHEA-COMP:13180"/>
        <dbReference type="Rhea" id="RHEA-COMP:16897"/>
        <dbReference type="Rhea" id="RHEA-COMP:17067"/>
        <dbReference type="ChEBI" id="CHEBI:15378"/>
        <dbReference type="ChEBI" id="CHEBI:136412"/>
        <dbReference type="ChEBI" id="CHEBI:157695"/>
        <dbReference type="ChEBI" id="CHEBI:167181"/>
        <dbReference type="EC" id="4.2.99.18"/>
    </reaction>
</comment>
<name>A0A811RJH1_9POAL</name>
<accession>A0A811RJH1</accession>
<dbReference type="PANTHER" id="PTHR43286">
    <property type="entry name" value="ENDONUCLEASE III-LIKE PROTEIN 1"/>
    <property type="match status" value="1"/>
</dbReference>
<keyword evidence="18" id="KW-1185">Reference proteome</keyword>
<dbReference type="EMBL" id="CAJGYO010000015">
    <property type="protein sequence ID" value="CAD6270539.1"/>
    <property type="molecule type" value="Genomic_DNA"/>
</dbReference>
<evidence type="ECO:0000259" key="16">
    <source>
        <dbReference type="SMART" id="SM00478"/>
    </source>
</evidence>
<dbReference type="GO" id="GO:0006289">
    <property type="term" value="P:nucleotide-excision repair"/>
    <property type="evidence" value="ECO:0007669"/>
    <property type="project" value="TreeGrafter"/>
</dbReference>
<dbReference type="GO" id="GO:0005634">
    <property type="term" value="C:nucleus"/>
    <property type="evidence" value="ECO:0007669"/>
    <property type="project" value="InterPro"/>
</dbReference>
<dbReference type="InterPro" id="IPR003651">
    <property type="entry name" value="Endonuclease3_FeS-loop_motif"/>
</dbReference>
<proteinExistence type="inferred from homology"/>
<dbReference type="Pfam" id="PF00730">
    <property type="entry name" value="HhH-GPD"/>
    <property type="match status" value="1"/>
</dbReference>
<dbReference type="Gene3D" id="1.10.1670.10">
    <property type="entry name" value="Helix-hairpin-Helix base-excision DNA repair enzymes (C-terminal)"/>
    <property type="match status" value="1"/>
</dbReference>
<dbReference type="GO" id="GO:0006285">
    <property type="term" value="P:base-excision repair, AP site formation"/>
    <property type="evidence" value="ECO:0007669"/>
    <property type="project" value="UniProtKB-UniRule"/>
</dbReference>
<dbReference type="GO" id="GO:0003677">
    <property type="term" value="F:DNA binding"/>
    <property type="evidence" value="ECO:0007669"/>
    <property type="project" value="UniProtKB-UniRule"/>
</dbReference>
<evidence type="ECO:0000256" key="7">
    <source>
        <dbReference type="ARBA" id="ARBA00022801"/>
    </source>
</evidence>
<keyword evidence="13 15" id="KW-0326">Glycosidase</keyword>
<dbReference type="OrthoDB" id="2099276at2759"/>
<evidence type="ECO:0000313" key="17">
    <source>
        <dbReference type="EMBL" id="CAD6270539.1"/>
    </source>
</evidence>
<evidence type="ECO:0000313" key="18">
    <source>
        <dbReference type="Proteomes" id="UP000604825"/>
    </source>
</evidence>
<dbReference type="PROSITE" id="PS00764">
    <property type="entry name" value="ENDONUCLEASE_III_1"/>
    <property type="match status" value="1"/>
</dbReference>
<dbReference type="GO" id="GO:0140078">
    <property type="term" value="F:class I DNA-(apurinic or apyrimidinic site) endonuclease activity"/>
    <property type="evidence" value="ECO:0007669"/>
    <property type="project" value="UniProtKB-EC"/>
</dbReference>
<dbReference type="AlphaFoldDB" id="A0A811RJH1"/>
<keyword evidence="6 15" id="KW-0227">DNA damage</keyword>